<accession>A0A565BGS5</accession>
<dbReference type="Proteomes" id="UP000489600">
    <property type="component" value="Unassembled WGS sequence"/>
</dbReference>
<dbReference type="SMART" id="SM00360">
    <property type="entry name" value="RRM"/>
    <property type="match status" value="1"/>
</dbReference>
<keyword evidence="3" id="KW-0862">Zinc</keyword>
<evidence type="ECO:0000313" key="9">
    <source>
        <dbReference type="EMBL" id="VVB00566.1"/>
    </source>
</evidence>
<dbReference type="PROSITE" id="PS50102">
    <property type="entry name" value="RRM"/>
    <property type="match status" value="1"/>
</dbReference>
<keyword evidence="5" id="KW-0238">DNA-binding</keyword>
<dbReference type="InterPro" id="IPR012677">
    <property type="entry name" value="Nucleotide-bd_a/b_plait_sf"/>
</dbReference>
<dbReference type="Gene3D" id="3.30.70.330">
    <property type="match status" value="1"/>
</dbReference>
<dbReference type="GO" id="GO:0008270">
    <property type="term" value="F:zinc ion binding"/>
    <property type="evidence" value="ECO:0007669"/>
    <property type="project" value="UniProtKB-KW"/>
</dbReference>
<name>A0A565BGS5_9BRAS</name>
<dbReference type="EMBL" id="CABITT030000004">
    <property type="protein sequence ID" value="VVB00566.1"/>
    <property type="molecule type" value="Genomic_DNA"/>
</dbReference>
<evidence type="ECO:0000256" key="4">
    <source>
        <dbReference type="ARBA" id="ARBA00022884"/>
    </source>
</evidence>
<feature type="compositionally biased region" description="Low complexity" evidence="7">
    <location>
        <begin position="50"/>
        <end position="61"/>
    </location>
</feature>
<dbReference type="InterPro" id="IPR034365">
    <property type="entry name" value="AtC3H46-like_RRM"/>
</dbReference>
<feature type="domain" description="RRM" evidence="8">
    <location>
        <begin position="241"/>
        <end position="317"/>
    </location>
</feature>
<keyword evidence="4 6" id="KW-0694">RNA-binding</keyword>
<feature type="compositionally biased region" description="Low complexity" evidence="7">
    <location>
        <begin position="68"/>
        <end position="85"/>
    </location>
</feature>
<dbReference type="OrthoDB" id="1897736at2759"/>
<dbReference type="PANTHER" id="PTHR24009">
    <property type="entry name" value="RNA-BINDING (RRM/RBD/RNP MOTIFS)"/>
    <property type="match status" value="1"/>
</dbReference>
<dbReference type="GO" id="GO:0003723">
    <property type="term" value="F:RNA binding"/>
    <property type="evidence" value="ECO:0007669"/>
    <property type="project" value="UniProtKB-UniRule"/>
</dbReference>
<organism evidence="9 10">
    <name type="scientific">Arabis nemorensis</name>
    <dbReference type="NCBI Taxonomy" id="586526"/>
    <lineage>
        <taxon>Eukaryota</taxon>
        <taxon>Viridiplantae</taxon>
        <taxon>Streptophyta</taxon>
        <taxon>Embryophyta</taxon>
        <taxon>Tracheophyta</taxon>
        <taxon>Spermatophyta</taxon>
        <taxon>Magnoliopsida</taxon>
        <taxon>eudicotyledons</taxon>
        <taxon>Gunneridae</taxon>
        <taxon>Pentapetalae</taxon>
        <taxon>rosids</taxon>
        <taxon>malvids</taxon>
        <taxon>Brassicales</taxon>
        <taxon>Brassicaceae</taxon>
        <taxon>Arabideae</taxon>
        <taxon>Arabis</taxon>
    </lineage>
</organism>
<proteinExistence type="predicted"/>
<dbReference type="FunFam" id="3.30.70.330:FF:000678">
    <property type="entry name" value="zinc finger CCCH domain-containing protein 53-like isoform X2"/>
    <property type="match status" value="1"/>
</dbReference>
<keyword evidence="1" id="KW-0479">Metal-binding</keyword>
<dbReference type="AlphaFoldDB" id="A0A565BGS5"/>
<gene>
    <name evidence="9" type="ORF">ANE_LOCUS11010</name>
</gene>
<evidence type="ECO:0000256" key="3">
    <source>
        <dbReference type="ARBA" id="ARBA00022833"/>
    </source>
</evidence>
<evidence type="ECO:0000259" key="8">
    <source>
        <dbReference type="PROSITE" id="PS50102"/>
    </source>
</evidence>
<dbReference type="InterPro" id="IPR056276">
    <property type="entry name" value="AtC3H46-like_PABC-like"/>
</dbReference>
<evidence type="ECO:0000256" key="7">
    <source>
        <dbReference type="SAM" id="MobiDB-lite"/>
    </source>
</evidence>
<evidence type="ECO:0000256" key="6">
    <source>
        <dbReference type="PROSITE-ProRule" id="PRU00176"/>
    </source>
</evidence>
<dbReference type="PANTHER" id="PTHR24009:SF20">
    <property type="entry name" value="RNA-BINDING (RRM_RBD_RNP MOTIFS) FAMILY PROTEIN"/>
    <property type="match status" value="1"/>
</dbReference>
<keyword evidence="10" id="KW-1185">Reference proteome</keyword>
<dbReference type="GO" id="GO:0003677">
    <property type="term" value="F:DNA binding"/>
    <property type="evidence" value="ECO:0007669"/>
    <property type="project" value="UniProtKB-KW"/>
</dbReference>
<feature type="region of interest" description="Disordered" evidence="7">
    <location>
        <begin position="50"/>
        <end position="85"/>
    </location>
</feature>
<dbReference type="CDD" id="cd12458">
    <property type="entry name" value="RRM_AtC3H46_like"/>
    <property type="match status" value="1"/>
</dbReference>
<sequence length="369" mass="41384">MDQRDLIRIAHGPDTLLQTFCRKAKSDLGLSSNGFSLLNPISRPINIHLQQQQQPLSQSSPRNGFLDFSRNPNPNPLSPSLNPNFTSSPFGDGSSLFASSSSGDQFSFLNEHKRSFSASDVCIESEEEQGFGPFGPFGGYRFPQVDDFGSSSGGLSERDYMCLQREELMRLKLVQQQRMAATAKFMASACGGSASSMSHEKDINFLLQTRNLQRQGSGQFGEESGYYYSQNRHERDDSVSRQIYLTFPSESSFTDEDVSNYFSNFGTVEDVRIPYQQQRMYGFVTFANAETVRSILARGNPHFICDSRVLVKPYKEKGKILQSKRQMQQLQQLIERGNYSPSSSPSGLDSRDLYDCHLGDAEKKSRATS</sequence>
<evidence type="ECO:0000256" key="5">
    <source>
        <dbReference type="ARBA" id="ARBA00023125"/>
    </source>
</evidence>
<keyword evidence="2" id="KW-0863">Zinc-finger</keyword>
<dbReference type="InterPro" id="IPR035979">
    <property type="entry name" value="RBD_domain_sf"/>
</dbReference>
<dbReference type="Pfam" id="PF23182">
    <property type="entry name" value="PABC_AtC3H46"/>
    <property type="match status" value="1"/>
</dbReference>
<evidence type="ECO:0000256" key="2">
    <source>
        <dbReference type="ARBA" id="ARBA00022771"/>
    </source>
</evidence>
<protein>
    <recommendedName>
        <fullName evidence="8">RRM domain-containing protein</fullName>
    </recommendedName>
</protein>
<dbReference type="SUPFAM" id="SSF54928">
    <property type="entry name" value="RNA-binding domain, RBD"/>
    <property type="match status" value="1"/>
</dbReference>
<dbReference type="Pfam" id="PF00076">
    <property type="entry name" value="RRM_1"/>
    <property type="match status" value="1"/>
</dbReference>
<evidence type="ECO:0000313" key="10">
    <source>
        <dbReference type="Proteomes" id="UP000489600"/>
    </source>
</evidence>
<comment type="caution">
    <text evidence="9">The sequence shown here is derived from an EMBL/GenBank/DDBJ whole genome shotgun (WGS) entry which is preliminary data.</text>
</comment>
<evidence type="ECO:0000256" key="1">
    <source>
        <dbReference type="ARBA" id="ARBA00022723"/>
    </source>
</evidence>
<dbReference type="InterPro" id="IPR000504">
    <property type="entry name" value="RRM_dom"/>
</dbReference>
<reference evidence="9" key="1">
    <citation type="submission" date="2019-07" db="EMBL/GenBank/DDBJ databases">
        <authorList>
            <person name="Dittberner H."/>
        </authorList>
    </citation>
    <scope>NUCLEOTIDE SEQUENCE [LARGE SCALE GENOMIC DNA]</scope>
</reference>